<accession>A0A9P0P4N2</accession>
<dbReference type="Proteomes" id="UP001152888">
    <property type="component" value="Unassembled WGS sequence"/>
</dbReference>
<dbReference type="OrthoDB" id="6624805at2759"/>
<organism evidence="1 2">
    <name type="scientific">Acanthoscelides obtectus</name>
    <name type="common">Bean weevil</name>
    <name type="synonym">Bruchus obtectus</name>
    <dbReference type="NCBI Taxonomy" id="200917"/>
    <lineage>
        <taxon>Eukaryota</taxon>
        <taxon>Metazoa</taxon>
        <taxon>Ecdysozoa</taxon>
        <taxon>Arthropoda</taxon>
        <taxon>Hexapoda</taxon>
        <taxon>Insecta</taxon>
        <taxon>Pterygota</taxon>
        <taxon>Neoptera</taxon>
        <taxon>Endopterygota</taxon>
        <taxon>Coleoptera</taxon>
        <taxon>Polyphaga</taxon>
        <taxon>Cucujiformia</taxon>
        <taxon>Chrysomeloidea</taxon>
        <taxon>Chrysomelidae</taxon>
        <taxon>Bruchinae</taxon>
        <taxon>Bruchini</taxon>
        <taxon>Acanthoscelides</taxon>
    </lineage>
</organism>
<comment type="caution">
    <text evidence="1">The sequence shown here is derived from an EMBL/GenBank/DDBJ whole genome shotgun (WGS) entry which is preliminary data.</text>
</comment>
<dbReference type="AlphaFoldDB" id="A0A9P0P4N2"/>
<name>A0A9P0P4N2_ACAOB</name>
<gene>
    <name evidence="1" type="ORF">ACAOBT_LOCUS6224</name>
</gene>
<dbReference type="EMBL" id="CAKOFQ010006722">
    <property type="protein sequence ID" value="CAH1965229.1"/>
    <property type="molecule type" value="Genomic_DNA"/>
</dbReference>
<keyword evidence="2" id="KW-1185">Reference proteome</keyword>
<proteinExistence type="predicted"/>
<protein>
    <submittedName>
        <fullName evidence="1">Uncharacterized protein</fullName>
    </submittedName>
</protein>
<reference evidence="1" key="1">
    <citation type="submission" date="2022-03" db="EMBL/GenBank/DDBJ databases">
        <authorList>
            <person name="Sayadi A."/>
        </authorList>
    </citation>
    <scope>NUCLEOTIDE SEQUENCE</scope>
</reference>
<evidence type="ECO:0000313" key="1">
    <source>
        <dbReference type="EMBL" id="CAH1965229.1"/>
    </source>
</evidence>
<evidence type="ECO:0000313" key="2">
    <source>
        <dbReference type="Proteomes" id="UP001152888"/>
    </source>
</evidence>
<sequence>MSKKLLLINSNVTLDGLHNELENFISNWDSLKLNIQDQHSLHFKTEGGATEESEKVLGCNEGNSQCKSCKNCALCCYFIIFNL</sequence>